<dbReference type="PANTHER" id="PTHR30619">
    <property type="entry name" value="DNA INTERNALIZATION/COMPETENCE PROTEIN COMEC/REC2"/>
    <property type="match status" value="1"/>
</dbReference>
<comment type="caution">
    <text evidence="1">The sequence shown here is derived from an EMBL/GenBank/DDBJ whole genome shotgun (WGS) entry which is preliminary data.</text>
</comment>
<dbReference type="SUPFAM" id="SSF56281">
    <property type="entry name" value="Metallo-hydrolase/oxidoreductase"/>
    <property type="match status" value="1"/>
</dbReference>
<dbReference type="EMBL" id="JANRMI010000002">
    <property type="protein sequence ID" value="MDG0816105.1"/>
    <property type="molecule type" value="Genomic_DNA"/>
</dbReference>
<evidence type="ECO:0000313" key="2">
    <source>
        <dbReference type="Proteomes" id="UP001152321"/>
    </source>
</evidence>
<keyword evidence="2" id="KW-1185">Reference proteome</keyword>
<dbReference type="InterPro" id="IPR052159">
    <property type="entry name" value="Competence_DNA_uptake"/>
</dbReference>
<name>A0ABT6DGZ1_9BACT</name>
<dbReference type="RefSeq" id="WP_277577583.1">
    <property type="nucleotide sequence ID" value="NZ_JANRMI010000002.1"/>
</dbReference>
<keyword evidence="1" id="KW-0378">Hydrolase</keyword>
<dbReference type="InterPro" id="IPR036866">
    <property type="entry name" value="RibonucZ/Hydroxyglut_hydro"/>
</dbReference>
<gene>
    <name evidence="1" type="ORF">NWE73_07005</name>
</gene>
<dbReference type="PANTHER" id="PTHR30619:SF1">
    <property type="entry name" value="RECOMBINATION PROTEIN 2"/>
    <property type="match status" value="1"/>
</dbReference>
<proteinExistence type="predicted"/>
<dbReference type="Proteomes" id="UP001152321">
    <property type="component" value="Unassembled WGS sequence"/>
</dbReference>
<reference evidence="1" key="1">
    <citation type="submission" date="2022-08" db="EMBL/GenBank/DDBJ databases">
        <title>Novel Bdellovibrio Species Isolated from Svalbard: Designation Bdellovibrio svalbardensis.</title>
        <authorList>
            <person name="Mitchell R.J."/>
            <person name="Choi S.Y."/>
        </authorList>
    </citation>
    <scope>NUCLEOTIDE SEQUENCE</scope>
    <source>
        <strain evidence="1">PAP01</strain>
    </source>
</reference>
<organism evidence="1 2">
    <name type="scientific">Bdellovibrio svalbardensis</name>
    <dbReference type="NCBI Taxonomy" id="2972972"/>
    <lineage>
        <taxon>Bacteria</taxon>
        <taxon>Pseudomonadati</taxon>
        <taxon>Bdellovibrionota</taxon>
        <taxon>Bdellovibrionia</taxon>
        <taxon>Bdellovibrionales</taxon>
        <taxon>Pseudobdellovibrionaceae</taxon>
        <taxon>Bdellovibrio</taxon>
    </lineage>
</organism>
<protein>
    <submittedName>
        <fullName evidence="1">Hydrolase</fullName>
    </submittedName>
</protein>
<evidence type="ECO:0000313" key="1">
    <source>
        <dbReference type="EMBL" id="MDG0816105.1"/>
    </source>
</evidence>
<dbReference type="Gene3D" id="3.60.15.10">
    <property type="entry name" value="Ribonuclease Z/Hydroxyacylglutathione hydrolase-like"/>
    <property type="match status" value="1"/>
</dbReference>
<accession>A0ABT6DGZ1</accession>
<sequence>MKKTLELLLSQRLFIGVVLLISLSASPLRRDSLSNYMVIWNVGQGQWVTAVREKECLHFDVGGEFFPWKKLKALCKARENKIFLSHWDWDHIGGLAKWPSWSSCLALPPSGKSSKRKMKMLERFSGCANTENVIQQWSPSNIKSLKDTNSASHVVEYQQFLMPGDSPRTQEKIWRTNSWIGKARVLVLGHHGSRTSTSTELLDNLPHLQMAVASARWARYHHPHAETESLLKQHHIALLRTEDWGNLWFEL</sequence>
<dbReference type="GO" id="GO:0016787">
    <property type="term" value="F:hydrolase activity"/>
    <property type="evidence" value="ECO:0007669"/>
    <property type="project" value="UniProtKB-KW"/>
</dbReference>